<evidence type="ECO:0000313" key="4">
    <source>
        <dbReference type="EMBL" id="AEK64267.1"/>
    </source>
</evidence>
<protein>
    <submittedName>
        <fullName evidence="4">Type IV pilin PilA</fullName>
    </submittedName>
</protein>
<dbReference type="eggNOG" id="COG4969">
    <property type="taxonomic scope" value="Bacteria"/>
</dbReference>
<organism evidence="4 5">
    <name type="scientific">Collimonas fungivorans (strain Ter331)</name>
    <dbReference type="NCBI Taxonomy" id="1005048"/>
    <lineage>
        <taxon>Bacteria</taxon>
        <taxon>Pseudomonadati</taxon>
        <taxon>Pseudomonadota</taxon>
        <taxon>Betaproteobacteria</taxon>
        <taxon>Burkholderiales</taxon>
        <taxon>Oxalobacteraceae</taxon>
        <taxon>Collimonas</taxon>
    </lineage>
</organism>
<dbReference type="SUPFAM" id="SSF54523">
    <property type="entry name" value="Pili subunits"/>
    <property type="match status" value="1"/>
</dbReference>
<gene>
    <name evidence="4" type="ordered locus">CFU_4446</name>
</gene>
<feature type="transmembrane region" description="Helical" evidence="3">
    <location>
        <begin position="12"/>
        <end position="38"/>
    </location>
</feature>
<evidence type="ECO:0000256" key="1">
    <source>
        <dbReference type="ARBA" id="ARBA00005233"/>
    </source>
</evidence>
<evidence type="ECO:0000313" key="5">
    <source>
        <dbReference type="Proteomes" id="UP000008392"/>
    </source>
</evidence>
<keyword evidence="2" id="KW-0488">Methylation</keyword>
<dbReference type="InterPro" id="IPR012902">
    <property type="entry name" value="N_methyl_site"/>
</dbReference>
<dbReference type="InterPro" id="IPR045584">
    <property type="entry name" value="Pilin-like"/>
</dbReference>
<dbReference type="Proteomes" id="UP000008392">
    <property type="component" value="Chromosome"/>
</dbReference>
<reference evidence="4 5" key="4">
    <citation type="journal article" date="2010" name="Environ. Microbiol.">
        <title>The bacterial genus Collimonas: mycophagy, weathering and other adaptive solutions to life in oligotrophic soil environments.</title>
        <authorList>
            <person name="Leveau J.H."/>
            <person name="Uroz S."/>
            <person name="de Boer W."/>
        </authorList>
    </citation>
    <scope>NUCLEOTIDE SEQUENCE [LARGE SCALE GENOMIC DNA]</scope>
    <source>
        <strain evidence="4 5">Ter331</strain>
    </source>
</reference>
<dbReference type="Pfam" id="PF00114">
    <property type="entry name" value="Pilin"/>
    <property type="match status" value="1"/>
</dbReference>
<dbReference type="RefSeq" id="WP_014008416.1">
    <property type="nucleotide sequence ID" value="NC_015856.1"/>
</dbReference>
<reference evidence="5" key="6">
    <citation type="submission" date="2011-05" db="EMBL/GenBank/DDBJ databases">
        <title>Complete sequence of Collimonas fungivorans Ter331.</title>
        <authorList>
            <person name="Leveau J.H."/>
        </authorList>
    </citation>
    <scope>NUCLEOTIDE SEQUENCE [LARGE SCALE GENOMIC DNA]</scope>
    <source>
        <strain evidence="5">Ter331</strain>
    </source>
</reference>
<keyword evidence="3" id="KW-0812">Transmembrane</keyword>
<dbReference type="KEGG" id="cfu:CFU_4446"/>
<dbReference type="HOGENOM" id="CLU_091705_4_1_4"/>
<reference evidence="4 5" key="3">
    <citation type="journal article" date="2008" name="FEMS Microbiol. Ecol.">
        <title>Identification and characterization of genes underlying chitinolysis in Collimonas fungivorans Ter331.</title>
        <authorList>
            <person name="Fritsche K."/>
            <person name="de Boer W."/>
            <person name="Gerards S."/>
            <person name="van den Berg M."/>
            <person name="van Veen J.A."/>
            <person name="Leveau J.H."/>
        </authorList>
    </citation>
    <scope>NUCLEOTIDE SEQUENCE [LARGE SCALE GENOMIC DNA]</scope>
    <source>
        <strain evidence="4 5">Ter331</strain>
    </source>
</reference>
<reference evidence="4 5" key="1">
    <citation type="journal article" date="2004" name="Environ. Microbiol.">
        <title>Phylogeny-function analysis of (meta)genomic libraries: screening for expression of ribosomal RNA genes by large-insert library fluorescent in situ hybridization (LIL-FISH).</title>
        <authorList>
            <person name="Leveau J.H."/>
            <person name="Gerards S."/>
            <person name="de Boer W."/>
            <person name="van Veen J.A."/>
        </authorList>
    </citation>
    <scope>NUCLEOTIDE SEQUENCE [LARGE SCALE GENOMIC DNA]</scope>
    <source>
        <strain evidence="4 5">Ter331</strain>
    </source>
</reference>
<dbReference type="Gene3D" id="3.30.700.10">
    <property type="entry name" value="Glycoprotein, Type 4 Pilin"/>
    <property type="match status" value="1"/>
</dbReference>
<dbReference type="EMBL" id="CP002745">
    <property type="protein sequence ID" value="AEK64267.1"/>
    <property type="molecule type" value="Genomic_DNA"/>
</dbReference>
<keyword evidence="5" id="KW-1185">Reference proteome</keyword>
<dbReference type="InterPro" id="IPR001082">
    <property type="entry name" value="Pilin"/>
</dbReference>
<reference evidence="4 5" key="2">
    <citation type="journal article" date="2006" name="J. Microbiol. Methods">
        <title>Genomic flank-sequencing of plasposon insertion sites for rapid identification of functional genes.</title>
        <authorList>
            <person name="Leveau J.H."/>
            <person name="Gerards S."/>
            <person name="Fritsche K."/>
            <person name="Zondag G."/>
            <person name="van Veen J.A."/>
        </authorList>
    </citation>
    <scope>NUCLEOTIDE SEQUENCE [LARGE SCALE GENOMIC DNA]</scope>
    <source>
        <strain evidence="4 5">Ter331</strain>
    </source>
</reference>
<keyword evidence="3" id="KW-0472">Membrane</keyword>
<keyword evidence="3" id="KW-1133">Transmembrane helix</keyword>
<comment type="similarity">
    <text evidence="1">Belongs to the N-Me-Phe pilin family.</text>
</comment>
<dbReference type="AlphaFoldDB" id="G0AFU7"/>
<dbReference type="GO" id="GO:0007155">
    <property type="term" value="P:cell adhesion"/>
    <property type="evidence" value="ECO:0007669"/>
    <property type="project" value="InterPro"/>
</dbReference>
<reference evidence="4 5" key="5">
    <citation type="journal article" date="2011" name="ISME J.">
        <title>Dual transcriptional profiling of a bacterial/fungal confrontation: Collimonas fungivorans versus Aspergillus niger.</title>
        <authorList>
            <person name="Mela F."/>
            <person name="Fritsche K."/>
            <person name="de Boer W."/>
            <person name="van Veen J.A."/>
            <person name="de Graaff L.H."/>
            <person name="van den Berg M."/>
            <person name="Leveau J.H."/>
        </authorList>
    </citation>
    <scope>NUCLEOTIDE SEQUENCE [LARGE SCALE GENOMIC DNA]</scope>
    <source>
        <strain evidence="4 5">Ter331</strain>
    </source>
</reference>
<proteinExistence type="inferred from homology"/>
<evidence type="ECO:0000256" key="2">
    <source>
        <dbReference type="ARBA" id="ARBA00022481"/>
    </source>
</evidence>
<dbReference type="Pfam" id="PF07963">
    <property type="entry name" value="N_methyl"/>
    <property type="match status" value="1"/>
</dbReference>
<name>G0AFU7_COLFT</name>
<dbReference type="STRING" id="1005048.CFU_4446"/>
<evidence type="ECO:0000256" key="3">
    <source>
        <dbReference type="SAM" id="Phobius"/>
    </source>
</evidence>
<accession>G0AFU7</accession>
<sequence length="145" mass="14856">MKTSHRLSADCGLGFTLIELMLVIAIIGILAAVTIPAYQNHLKKEKFAEVIAAGTAAKPAVETCMQQLNTSTGCDSGAHGIPADSTGNPGRYVASVSVKNGVVTVVPQAKDGLLATDTYILTPTPGSPVKWTTAASGCIATALCK</sequence>
<dbReference type="GO" id="GO:0009289">
    <property type="term" value="C:pilus"/>
    <property type="evidence" value="ECO:0007669"/>
    <property type="project" value="InterPro"/>
</dbReference>
<dbReference type="NCBIfam" id="TIGR02532">
    <property type="entry name" value="IV_pilin_GFxxxE"/>
    <property type="match status" value="1"/>
</dbReference>